<sequence length="155" mass="17453">MVYRRIKPGFRPVNHPEQLSWDSPIKPPAVAPVWDQEQAHSGCVAEREGRHVLARLLLHDGAGCVTRGLILPHAPPGSAPVLTAAVARLTRDSWQQITCNSSLSWKRFQPIMGCFLADRMSYKFNTYVTLKVQNVKSTTITVRGDQPCWEQDFML</sequence>
<proteinExistence type="predicted"/>
<evidence type="ECO:0000313" key="1">
    <source>
        <dbReference type="EMBL" id="TWW66552.1"/>
    </source>
</evidence>
<comment type="caution">
    <text evidence="1">The sequence shown here is derived from an EMBL/GenBank/DDBJ whole genome shotgun (WGS) entry which is preliminary data.</text>
</comment>
<dbReference type="AlphaFoldDB" id="A0A5C6NG81"/>
<gene>
    <name evidence="1" type="ORF">D4764_20G0005840</name>
</gene>
<dbReference type="Gene3D" id="2.60.40.150">
    <property type="entry name" value="C2 domain"/>
    <property type="match status" value="1"/>
</dbReference>
<dbReference type="InterPro" id="IPR035892">
    <property type="entry name" value="C2_domain_sf"/>
</dbReference>
<keyword evidence="2" id="KW-1185">Reference proteome</keyword>
<evidence type="ECO:0000313" key="2">
    <source>
        <dbReference type="Proteomes" id="UP000324091"/>
    </source>
</evidence>
<reference evidence="1 2" key="1">
    <citation type="submission" date="2019-04" db="EMBL/GenBank/DDBJ databases">
        <title>Chromosome genome assembly for Takifugu flavidus.</title>
        <authorList>
            <person name="Xiao S."/>
        </authorList>
    </citation>
    <scope>NUCLEOTIDE SEQUENCE [LARGE SCALE GENOMIC DNA]</scope>
    <source>
        <strain evidence="1">HTHZ2018</strain>
        <tissue evidence="1">Muscle</tissue>
    </source>
</reference>
<dbReference type="Proteomes" id="UP000324091">
    <property type="component" value="Chromosome 20"/>
</dbReference>
<accession>A0A5C6NG81</accession>
<name>A0A5C6NG81_9TELE</name>
<protein>
    <submittedName>
        <fullName evidence="1">Protein unc-13-like protein B</fullName>
    </submittedName>
</protein>
<organism evidence="1 2">
    <name type="scientific">Takifugu flavidus</name>
    <name type="common">sansaifugu</name>
    <dbReference type="NCBI Taxonomy" id="433684"/>
    <lineage>
        <taxon>Eukaryota</taxon>
        <taxon>Metazoa</taxon>
        <taxon>Chordata</taxon>
        <taxon>Craniata</taxon>
        <taxon>Vertebrata</taxon>
        <taxon>Euteleostomi</taxon>
        <taxon>Actinopterygii</taxon>
        <taxon>Neopterygii</taxon>
        <taxon>Teleostei</taxon>
        <taxon>Neoteleostei</taxon>
        <taxon>Acanthomorphata</taxon>
        <taxon>Eupercaria</taxon>
        <taxon>Tetraodontiformes</taxon>
        <taxon>Tetradontoidea</taxon>
        <taxon>Tetraodontidae</taxon>
        <taxon>Takifugu</taxon>
    </lineage>
</organism>
<dbReference type="EMBL" id="RHFK02000013">
    <property type="protein sequence ID" value="TWW66552.1"/>
    <property type="molecule type" value="Genomic_DNA"/>
</dbReference>